<evidence type="ECO:0000313" key="3">
    <source>
        <dbReference type="Proteomes" id="UP000051952"/>
    </source>
</evidence>
<dbReference type="EMBL" id="CYKH01000937">
    <property type="protein sequence ID" value="CUG70248.1"/>
    <property type="molecule type" value="Genomic_DNA"/>
</dbReference>
<protein>
    <submittedName>
        <fullName evidence="2">Membrane-associated protein, putative</fullName>
    </submittedName>
</protein>
<feature type="transmembrane region" description="Helical" evidence="1">
    <location>
        <begin position="39"/>
        <end position="56"/>
    </location>
</feature>
<gene>
    <name evidence="2" type="ORF">BSAL_05740</name>
</gene>
<dbReference type="Proteomes" id="UP000051952">
    <property type="component" value="Unassembled WGS sequence"/>
</dbReference>
<keyword evidence="1" id="KW-0472">Membrane</keyword>
<dbReference type="VEuPathDB" id="TriTrypDB:BSAL_05740"/>
<dbReference type="AlphaFoldDB" id="A0A0S4J8P4"/>
<keyword evidence="3" id="KW-1185">Reference proteome</keyword>
<reference evidence="3" key="1">
    <citation type="submission" date="2015-09" db="EMBL/GenBank/DDBJ databases">
        <authorList>
            <consortium name="Pathogen Informatics"/>
        </authorList>
    </citation>
    <scope>NUCLEOTIDE SEQUENCE [LARGE SCALE GENOMIC DNA]</scope>
    <source>
        <strain evidence="3">Lake Konstanz</strain>
    </source>
</reference>
<keyword evidence="1" id="KW-0812">Transmembrane</keyword>
<organism evidence="2 3">
    <name type="scientific">Bodo saltans</name>
    <name type="common">Flagellated protozoan</name>
    <dbReference type="NCBI Taxonomy" id="75058"/>
    <lineage>
        <taxon>Eukaryota</taxon>
        <taxon>Discoba</taxon>
        <taxon>Euglenozoa</taxon>
        <taxon>Kinetoplastea</taxon>
        <taxon>Metakinetoplastina</taxon>
        <taxon>Eubodonida</taxon>
        <taxon>Bodonidae</taxon>
        <taxon>Bodo</taxon>
    </lineage>
</organism>
<feature type="non-terminal residue" evidence="2">
    <location>
        <position position="1"/>
    </location>
</feature>
<evidence type="ECO:0000313" key="2">
    <source>
        <dbReference type="EMBL" id="CUG70248.1"/>
    </source>
</evidence>
<proteinExistence type="predicted"/>
<keyword evidence="1" id="KW-1133">Transmembrane helix</keyword>
<accession>A0A0S4J8P4</accession>
<name>A0A0S4J8P4_BODSA</name>
<evidence type="ECO:0000256" key="1">
    <source>
        <dbReference type="SAM" id="Phobius"/>
    </source>
</evidence>
<feature type="transmembrane region" description="Helical" evidence="1">
    <location>
        <begin position="6"/>
        <end position="27"/>
    </location>
</feature>
<feature type="transmembrane region" description="Helical" evidence="1">
    <location>
        <begin position="62"/>
        <end position="82"/>
    </location>
</feature>
<sequence length="208" mass="21982">AACFAMQWGAGTLAALTTAVVCLFAYLRPVLTRIDTASYVALGVLAVASEVAAAAGDETTSNGFAVTALALQLTLTIINLIVETLWRASSIVETNVDGCTSQSVRAVTCPSKKSAAPDLPGKKDRVFASTSAVGPSALRKDSNDVSASVSVRNEMKRFLGDGRATNEDTNAALTEVSPHHSVTRTQLKQLEMLVELVVKERRRRAQSS</sequence>